<comment type="caution">
    <text evidence="8">The sequence shown here is derived from an EMBL/GenBank/DDBJ whole genome shotgun (WGS) entry which is preliminary data.</text>
</comment>
<dbReference type="PANTHER" id="PTHR21716">
    <property type="entry name" value="TRANSMEMBRANE PROTEIN"/>
    <property type="match status" value="1"/>
</dbReference>
<gene>
    <name evidence="8" type="ORF">MLD63_10325</name>
</gene>
<accession>A0ABT1MTI8</accession>
<dbReference type="Pfam" id="PF01594">
    <property type="entry name" value="AI-2E_transport"/>
    <property type="match status" value="1"/>
</dbReference>
<proteinExistence type="inferred from homology"/>
<comment type="subcellular location">
    <subcellularLocation>
        <location evidence="1">Membrane</location>
        <topology evidence="1">Multi-pass membrane protein</topology>
    </subcellularLocation>
</comment>
<evidence type="ECO:0000256" key="6">
    <source>
        <dbReference type="SAM" id="MobiDB-lite"/>
    </source>
</evidence>
<feature type="transmembrane region" description="Helical" evidence="7">
    <location>
        <begin position="260"/>
        <end position="278"/>
    </location>
</feature>
<organism evidence="8 9">
    <name type="scientific">Paracoccus albicereus</name>
    <dbReference type="NCBI Taxonomy" id="2922394"/>
    <lineage>
        <taxon>Bacteria</taxon>
        <taxon>Pseudomonadati</taxon>
        <taxon>Pseudomonadota</taxon>
        <taxon>Alphaproteobacteria</taxon>
        <taxon>Rhodobacterales</taxon>
        <taxon>Paracoccaceae</taxon>
        <taxon>Paracoccus</taxon>
    </lineage>
</organism>
<dbReference type="Proteomes" id="UP001203945">
    <property type="component" value="Unassembled WGS sequence"/>
</dbReference>
<keyword evidence="3 7" id="KW-0812">Transmembrane</keyword>
<feature type="transmembrane region" description="Helical" evidence="7">
    <location>
        <begin position="319"/>
        <end position="349"/>
    </location>
</feature>
<evidence type="ECO:0000313" key="8">
    <source>
        <dbReference type="EMBL" id="MCQ0970821.1"/>
    </source>
</evidence>
<feature type="region of interest" description="Disordered" evidence="6">
    <location>
        <begin position="1"/>
        <end position="20"/>
    </location>
</feature>
<feature type="transmembrane region" description="Helical" evidence="7">
    <location>
        <begin position="50"/>
        <end position="70"/>
    </location>
</feature>
<comment type="similarity">
    <text evidence="2">Belongs to the autoinducer-2 exporter (AI-2E) (TC 2.A.86) family.</text>
</comment>
<evidence type="ECO:0000256" key="7">
    <source>
        <dbReference type="SAM" id="Phobius"/>
    </source>
</evidence>
<dbReference type="PANTHER" id="PTHR21716:SF62">
    <property type="entry name" value="TRANSPORT PROTEIN YDBI-RELATED"/>
    <property type="match status" value="1"/>
</dbReference>
<evidence type="ECO:0000256" key="4">
    <source>
        <dbReference type="ARBA" id="ARBA00022989"/>
    </source>
</evidence>
<dbReference type="RefSeq" id="WP_255329830.1">
    <property type="nucleotide sequence ID" value="NZ_JAKZEU010000003.1"/>
</dbReference>
<name>A0ABT1MTI8_9RHOB</name>
<evidence type="ECO:0000256" key="3">
    <source>
        <dbReference type="ARBA" id="ARBA00022692"/>
    </source>
</evidence>
<feature type="transmembrane region" description="Helical" evidence="7">
    <location>
        <begin position="285"/>
        <end position="307"/>
    </location>
</feature>
<feature type="transmembrane region" description="Helical" evidence="7">
    <location>
        <begin position="164"/>
        <end position="186"/>
    </location>
</feature>
<evidence type="ECO:0000313" key="9">
    <source>
        <dbReference type="Proteomes" id="UP001203945"/>
    </source>
</evidence>
<feature type="transmembrane region" description="Helical" evidence="7">
    <location>
        <begin position="82"/>
        <end position="101"/>
    </location>
</feature>
<dbReference type="InterPro" id="IPR002549">
    <property type="entry name" value="AI-2E-like"/>
</dbReference>
<evidence type="ECO:0000256" key="1">
    <source>
        <dbReference type="ARBA" id="ARBA00004141"/>
    </source>
</evidence>
<reference evidence="8 9" key="1">
    <citation type="submission" date="2022-03" db="EMBL/GenBank/DDBJ databases">
        <authorList>
            <person name="He Y."/>
        </authorList>
    </citation>
    <scope>NUCLEOTIDE SEQUENCE [LARGE SCALE GENOMIC DNA]</scope>
    <source>
        <strain evidence="8 9">TK19116</strain>
    </source>
</reference>
<feature type="transmembrane region" description="Helical" evidence="7">
    <location>
        <begin position="230"/>
        <end position="254"/>
    </location>
</feature>
<keyword evidence="5 7" id="KW-0472">Membrane</keyword>
<dbReference type="EMBL" id="JAKZEU010000003">
    <property type="protein sequence ID" value="MCQ0970821.1"/>
    <property type="molecule type" value="Genomic_DNA"/>
</dbReference>
<keyword evidence="4 7" id="KW-1133">Transmembrane helix</keyword>
<feature type="transmembrane region" description="Helical" evidence="7">
    <location>
        <begin position="25"/>
        <end position="44"/>
    </location>
</feature>
<keyword evidence="9" id="KW-1185">Reference proteome</keyword>
<evidence type="ECO:0000256" key="2">
    <source>
        <dbReference type="ARBA" id="ARBA00009773"/>
    </source>
</evidence>
<sequence length="370" mass="39305">MPDRSDPHSQPAPTPAVPGTSRGPVPLATILSVFAIAILILAAWRLKTLLLMFFGAVLVAVALRAGAHWIARRSRLSPRIGVLVVFGLAVLVLTALVMWIGQDVSRQFNQLIAGIPQAWTRVTSWLEETNLGQLVREQVRSSGEQGGATGGMLGNVVGVVRGTFTTITGMAANLILILTMAIFLAMDPASYREGGLKLVPMGNRDRAREIVAEIGSKLAKWMAGQSIDMLFVGILSGVGLWLLGVPLALVLGLIAGLTNIIPLIGPFLSGVPAVLFALTQGPQMAIYVAILFTVIQQIEGNILLPMIQKRATNLPPVLTVLGVVGFGALFGLPGIILATPLLIVVMVLVNRLYVEDILEDEAPEEEAETA</sequence>
<evidence type="ECO:0000256" key="5">
    <source>
        <dbReference type="ARBA" id="ARBA00023136"/>
    </source>
</evidence>
<protein>
    <submittedName>
        <fullName evidence="8">AI-2E family transporter</fullName>
    </submittedName>
</protein>